<gene>
    <name evidence="2" type="ORF">D1164_01365</name>
</gene>
<reference evidence="2 3" key="1">
    <citation type="journal article" date="2015" name="Int. J. Syst. Evol. Microbiol.">
        <title>Mariniphaga sediminis sp. nov., isolated from coastal sediment.</title>
        <authorList>
            <person name="Wang F.Q."/>
            <person name="Shen Q.Y."/>
            <person name="Chen G.J."/>
            <person name="Du Z.J."/>
        </authorList>
    </citation>
    <scope>NUCLEOTIDE SEQUENCE [LARGE SCALE GENOMIC DNA]</scope>
    <source>
        <strain evidence="2 3">SY21</strain>
    </source>
</reference>
<feature type="transmembrane region" description="Helical" evidence="1">
    <location>
        <begin position="33"/>
        <end position="51"/>
    </location>
</feature>
<dbReference type="OrthoDB" id="9788724at2"/>
<dbReference type="PANTHER" id="PTHR31061:SF24">
    <property type="entry name" value="LD22376P"/>
    <property type="match status" value="1"/>
</dbReference>
<name>A0A399D6C2_9BACT</name>
<feature type="transmembrane region" description="Helical" evidence="1">
    <location>
        <begin position="143"/>
        <end position="160"/>
    </location>
</feature>
<evidence type="ECO:0008006" key="4">
    <source>
        <dbReference type="Google" id="ProtNLM"/>
    </source>
</evidence>
<feature type="transmembrane region" description="Helical" evidence="1">
    <location>
        <begin position="84"/>
        <end position="101"/>
    </location>
</feature>
<protein>
    <recommendedName>
        <fullName evidence="4">DUF5009 domain-containing protein</fullName>
    </recommendedName>
</protein>
<keyword evidence="1" id="KW-0812">Transmembrane</keyword>
<feature type="transmembrane region" description="Helical" evidence="1">
    <location>
        <begin position="201"/>
        <end position="222"/>
    </location>
</feature>
<dbReference type="RefSeq" id="WP_119348131.1">
    <property type="nucleotide sequence ID" value="NZ_QWET01000001.1"/>
</dbReference>
<keyword evidence="1" id="KW-1133">Transmembrane helix</keyword>
<evidence type="ECO:0000313" key="3">
    <source>
        <dbReference type="Proteomes" id="UP000266441"/>
    </source>
</evidence>
<comment type="caution">
    <text evidence="2">The sequence shown here is derived from an EMBL/GenBank/DDBJ whole genome shotgun (WGS) entry which is preliminary data.</text>
</comment>
<feature type="transmembrane region" description="Helical" evidence="1">
    <location>
        <begin position="242"/>
        <end position="262"/>
    </location>
</feature>
<evidence type="ECO:0000256" key="1">
    <source>
        <dbReference type="SAM" id="Phobius"/>
    </source>
</evidence>
<keyword evidence="3" id="KW-1185">Reference proteome</keyword>
<feature type="transmembrane region" description="Helical" evidence="1">
    <location>
        <begin position="57"/>
        <end position="77"/>
    </location>
</feature>
<feature type="transmembrane region" description="Helical" evidence="1">
    <location>
        <begin position="172"/>
        <end position="195"/>
    </location>
</feature>
<keyword evidence="1" id="KW-0472">Membrane</keyword>
<feature type="transmembrane region" description="Helical" evidence="1">
    <location>
        <begin position="274"/>
        <end position="292"/>
    </location>
</feature>
<accession>A0A399D6C2</accession>
<proteinExistence type="predicted"/>
<dbReference type="EMBL" id="QWET01000001">
    <property type="protein sequence ID" value="RIH67107.1"/>
    <property type="molecule type" value="Genomic_DNA"/>
</dbReference>
<organism evidence="2 3">
    <name type="scientific">Mariniphaga sediminis</name>
    <dbReference type="NCBI Taxonomy" id="1628158"/>
    <lineage>
        <taxon>Bacteria</taxon>
        <taxon>Pseudomonadati</taxon>
        <taxon>Bacteroidota</taxon>
        <taxon>Bacteroidia</taxon>
        <taxon>Marinilabiliales</taxon>
        <taxon>Prolixibacteraceae</taxon>
        <taxon>Mariniphaga</taxon>
    </lineage>
</organism>
<evidence type="ECO:0000313" key="2">
    <source>
        <dbReference type="EMBL" id="RIH67107.1"/>
    </source>
</evidence>
<sequence length="300" mass="33436">MFISGVAIPFSVQSKLEKKVPGRHLIAKAFKRLAFLILLGILYNGTFMNGFQDGRIASVLGQIGIAYFLTVVIVINFPDFRHKLIWLGVILTSVGIIQLLVPVPGIGAGVLTPEGCINGYIDQALLPGRLIGDSFDPEGILCSYSATAITLMGTIAGSILHNRKTGDWQKLAYLTTAGVLGIVFAILLSSFYPIIKSCWTSTFNLLAGGISFILMAFFYLLIDHWGFKTWAFYFRIIGKNSIFVYLFNRIVDVYRISGFFLGWLTNSLGENGELLLLVGNLIFTWLLLYYMFRKKIFLRV</sequence>
<dbReference type="AlphaFoldDB" id="A0A399D6C2"/>
<dbReference type="Proteomes" id="UP000266441">
    <property type="component" value="Unassembled WGS sequence"/>
</dbReference>
<dbReference type="PANTHER" id="PTHR31061">
    <property type="entry name" value="LD22376P"/>
    <property type="match status" value="1"/>
</dbReference>